<reference evidence="1 2" key="1">
    <citation type="submission" date="2019-05" db="EMBL/GenBank/DDBJ databases">
        <title>Another draft genome of Portunus trituberculatus and its Hox gene families provides insights of decapod evolution.</title>
        <authorList>
            <person name="Jeong J.-H."/>
            <person name="Song I."/>
            <person name="Kim S."/>
            <person name="Choi T."/>
            <person name="Kim D."/>
            <person name="Ryu S."/>
            <person name="Kim W."/>
        </authorList>
    </citation>
    <scope>NUCLEOTIDE SEQUENCE [LARGE SCALE GENOMIC DNA]</scope>
    <source>
        <tissue evidence="1">Muscle</tissue>
    </source>
</reference>
<dbReference type="AlphaFoldDB" id="A0A5B7E6F7"/>
<evidence type="ECO:0000313" key="1">
    <source>
        <dbReference type="EMBL" id="MPC28796.1"/>
    </source>
</evidence>
<name>A0A5B7E6F7_PORTR</name>
<protein>
    <submittedName>
        <fullName evidence="1">Uncharacterized protein</fullName>
    </submittedName>
</protein>
<gene>
    <name evidence="1" type="ORF">E2C01_022007</name>
</gene>
<comment type="caution">
    <text evidence="1">The sequence shown here is derived from an EMBL/GenBank/DDBJ whole genome shotgun (WGS) entry which is preliminary data.</text>
</comment>
<evidence type="ECO:0000313" key="2">
    <source>
        <dbReference type="Proteomes" id="UP000324222"/>
    </source>
</evidence>
<organism evidence="1 2">
    <name type="scientific">Portunus trituberculatus</name>
    <name type="common">Swimming crab</name>
    <name type="synonym">Neptunus trituberculatus</name>
    <dbReference type="NCBI Taxonomy" id="210409"/>
    <lineage>
        <taxon>Eukaryota</taxon>
        <taxon>Metazoa</taxon>
        <taxon>Ecdysozoa</taxon>
        <taxon>Arthropoda</taxon>
        <taxon>Crustacea</taxon>
        <taxon>Multicrustacea</taxon>
        <taxon>Malacostraca</taxon>
        <taxon>Eumalacostraca</taxon>
        <taxon>Eucarida</taxon>
        <taxon>Decapoda</taxon>
        <taxon>Pleocyemata</taxon>
        <taxon>Brachyura</taxon>
        <taxon>Eubrachyura</taxon>
        <taxon>Portunoidea</taxon>
        <taxon>Portunidae</taxon>
        <taxon>Portuninae</taxon>
        <taxon>Portunus</taxon>
    </lineage>
</organism>
<keyword evidence="2" id="KW-1185">Reference proteome</keyword>
<dbReference type="EMBL" id="VSRR010001967">
    <property type="protein sequence ID" value="MPC28796.1"/>
    <property type="molecule type" value="Genomic_DNA"/>
</dbReference>
<dbReference type="Proteomes" id="UP000324222">
    <property type="component" value="Unassembled WGS sequence"/>
</dbReference>
<accession>A0A5B7E6F7</accession>
<proteinExistence type="predicted"/>
<sequence>MTTVLIVTADTEPTATPELTPYTFLGVVHAPIWRHMRENGQVGGLFRHCPYPTHSPQHRGVASTVMQRRSLITMFISLP</sequence>